<evidence type="ECO:0000313" key="3">
    <source>
        <dbReference type="Proteomes" id="UP000320314"/>
    </source>
</evidence>
<dbReference type="EMBL" id="VHLH01000006">
    <property type="protein sequence ID" value="TPW30432.1"/>
    <property type="molecule type" value="Genomic_DNA"/>
</dbReference>
<feature type="chain" id="PRO_5021245117" evidence="1">
    <location>
        <begin position="49"/>
        <end position="190"/>
    </location>
</feature>
<name>A0A506U7N7_9HYPH</name>
<keyword evidence="1" id="KW-0732">Signal</keyword>
<keyword evidence="3" id="KW-1185">Reference proteome</keyword>
<feature type="signal peptide" evidence="1">
    <location>
        <begin position="1"/>
        <end position="48"/>
    </location>
</feature>
<evidence type="ECO:0000313" key="2">
    <source>
        <dbReference type="EMBL" id="TPW30432.1"/>
    </source>
</evidence>
<accession>A0A506U7N7</accession>
<protein>
    <submittedName>
        <fullName evidence="2">Uncharacterized protein</fullName>
    </submittedName>
</protein>
<sequence length="190" mass="19773">MIRTAWANPIVASGPAVDLRRTRPPRASSLLAAAALALAVVATSIAHAQQNAPDEKTIAPFGSTMVVKQKEDGVDTSEILKAVKASGSAANAITELSSLADVHIVYIDKVADKPDRTRITKAADNNAEDVGQLQTALEANALTYAALNAQSISPSMIVGARVDGDREKTVVVYTKSPSVQPDGNGTGQDQ</sequence>
<proteinExistence type="predicted"/>
<comment type="caution">
    <text evidence="2">The sequence shown here is derived from an EMBL/GenBank/DDBJ whole genome shotgun (WGS) entry which is preliminary data.</text>
</comment>
<organism evidence="2 3">
    <name type="scientific">Pararhizobium mangrovi</name>
    <dbReference type="NCBI Taxonomy" id="2590452"/>
    <lineage>
        <taxon>Bacteria</taxon>
        <taxon>Pseudomonadati</taxon>
        <taxon>Pseudomonadota</taxon>
        <taxon>Alphaproteobacteria</taxon>
        <taxon>Hyphomicrobiales</taxon>
        <taxon>Rhizobiaceae</taxon>
        <taxon>Rhizobium/Agrobacterium group</taxon>
        <taxon>Pararhizobium</taxon>
    </lineage>
</organism>
<dbReference type="Proteomes" id="UP000320314">
    <property type="component" value="Unassembled WGS sequence"/>
</dbReference>
<dbReference type="AlphaFoldDB" id="A0A506U7N7"/>
<dbReference type="RefSeq" id="WP_141165993.1">
    <property type="nucleotide sequence ID" value="NZ_VHLH01000006.1"/>
</dbReference>
<reference evidence="2 3" key="1">
    <citation type="submission" date="2019-06" db="EMBL/GenBank/DDBJ databases">
        <authorList>
            <person name="Li M."/>
        </authorList>
    </citation>
    <scope>NUCLEOTIDE SEQUENCE [LARGE SCALE GENOMIC DNA]</scope>
    <source>
        <strain evidence="2 3">BGMRC6574</strain>
    </source>
</reference>
<evidence type="ECO:0000256" key="1">
    <source>
        <dbReference type="SAM" id="SignalP"/>
    </source>
</evidence>
<gene>
    <name evidence="2" type="ORF">FJU11_05330</name>
</gene>